<evidence type="ECO:0000256" key="3">
    <source>
        <dbReference type="ARBA" id="ARBA00048462"/>
    </source>
</evidence>
<dbReference type="RefSeq" id="WP_174495493.1">
    <property type="nucleotide sequence ID" value="NZ_CADDWK010000003.1"/>
</dbReference>
<keyword evidence="1 4" id="KW-0808">Transferase</keyword>
<keyword evidence="8" id="KW-1185">Reference proteome</keyword>
<name>A0A841Q3I5_9BACI</name>
<dbReference type="EMBL" id="JACHGH010000003">
    <property type="protein sequence ID" value="MBB6452959.1"/>
    <property type="molecule type" value="Genomic_DNA"/>
</dbReference>
<feature type="active site" evidence="5">
    <location>
        <position position="91"/>
    </location>
</feature>
<comment type="similarity">
    <text evidence="4">Belongs to the fabD family.</text>
</comment>
<dbReference type="Proteomes" id="UP000581688">
    <property type="component" value="Unassembled WGS sequence"/>
</dbReference>
<evidence type="ECO:0000313" key="8">
    <source>
        <dbReference type="Proteomes" id="UP000581688"/>
    </source>
</evidence>
<evidence type="ECO:0000313" key="7">
    <source>
        <dbReference type="EMBL" id="MBB6452959.1"/>
    </source>
</evidence>
<dbReference type="InterPro" id="IPR004410">
    <property type="entry name" value="Malonyl_CoA-ACP_transAc_FabD"/>
</dbReference>
<evidence type="ECO:0000256" key="5">
    <source>
        <dbReference type="PIRSR" id="PIRSR000446-1"/>
    </source>
</evidence>
<accession>A0A841Q3I5</accession>
<evidence type="ECO:0000259" key="6">
    <source>
        <dbReference type="SMART" id="SM00827"/>
    </source>
</evidence>
<proteinExistence type="inferred from homology"/>
<dbReference type="PANTHER" id="PTHR42681:SF1">
    <property type="entry name" value="MALONYL-COA-ACYL CARRIER PROTEIN TRANSACYLASE, MITOCHONDRIAL"/>
    <property type="match status" value="1"/>
</dbReference>
<dbReference type="GO" id="GO:0005829">
    <property type="term" value="C:cytosol"/>
    <property type="evidence" value="ECO:0007669"/>
    <property type="project" value="TreeGrafter"/>
</dbReference>
<feature type="active site" evidence="5">
    <location>
        <position position="201"/>
    </location>
</feature>
<gene>
    <name evidence="7" type="ORF">HNQ94_001405</name>
</gene>
<dbReference type="Pfam" id="PF00698">
    <property type="entry name" value="Acyl_transf_1"/>
    <property type="match status" value="1"/>
</dbReference>
<dbReference type="InterPro" id="IPR001227">
    <property type="entry name" value="Ac_transferase_dom_sf"/>
</dbReference>
<dbReference type="PIRSF" id="PIRSF000446">
    <property type="entry name" value="Mct"/>
    <property type="match status" value="1"/>
</dbReference>
<keyword evidence="2 4" id="KW-0012">Acyltransferase</keyword>
<dbReference type="AlphaFoldDB" id="A0A841Q3I5"/>
<dbReference type="FunFam" id="3.30.70.250:FF:000001">
    <property type="entry name" value="Malonyl CoA-acyl carrier protein transacylase"/>
    <property type="match status" value="1"/>
</dbReference>
<dbReference type="SUPFAM" id="SSF55048">
    <property type="entry name" value="Probable ACP-binding domain of malonyl-CoA ACP transacylase"/>
    <property type="match status" value="1"/>
</dbReference>
<evidence type="ECO:0000256" key="2">
    <source>
        <dbReference type="ARBA" id="ARBA00023315"/>
    </source>
</evidence>
<dbReference type="InterPro" id="IPR014043">
    <property type="entry name" value="Acyl_transferase_dom"/>
</dbReference>
<dbReference type="InterPro" id="IPR024925">
    <property type="entry name" value="Malonyl_CoA-ACP_transAc"/>
</dbReference>
<dbReference type="InterPro" id="IPR016035">
    <property type="entry name" value="Acyl_Trfase/lysoPLipase"/>
</dbReference>
<dbReference type="Gene3D" id="3.30.70.250">
    <property type="entry name" value="Malonyl-CoA ACP transacylase, ACP-binding"/>
    <property type="match status" value="1"/>
</dbReference>
<feature type="domain" description="Malonyl-CoA:ACP transacylase (MAT)" evidence="6">
    <location>
        <begin position="7"/>
        <end position="302"/>
    </location>
</feature>
<organism evidence="7 8">
    <name type="scientific">Salirhabdus euzebyi</name>
    <dbReference type="NCBI Taxonomy" id="394506"/>
    <lineage>
        <taxon>Bacteria</taxon>
        <taxon>Bacillati</taxon>
        <taxon>Bacillota</taxon>
        <taxon>Bacilli</taxon>
        <taxon>Bacillales</taxon>
        <taxon>Bacillaceae</taxon>
        <taxon>Salirhabdus</taxon>
    </lineage>
</organism>
<dbReference type="SMART" id="SM00827">
    <property type="entry name" value="PKS_AT"/>
    <property type="match status" value="1"/>
</dbReference>
<dbReference type="GO" id="GO:0004314">
    <property type="term" value="F:[acyl-carrier-protein] S-malonyltransferase activity"/>
    <property type="evidence" value="ECO:0007669"/>
    <property type="project" value="UniProtKB-EC"/>
</dbReference>
<dbReference type="Gene3D" id="3.40.366.10">
    <property type="entry name" value="Malonyl-Coenzyme A Acyl Carrier Protein, domain 2"/>
    <property type="match status" value="1"/>
</dbReference>
<dbReference type="NCBIfam" id="TIGR00128">
    <property type="entry name" value="fabD"/>
    <property type="match status" value="1"/>
</dbReference>
<dbReference type="InterPro" id="IPR050858">
    <property type="entry name" value="Mal-CoA-ACP_Trans/PKS_FabD"/>
</dbReference>
<comment type="catalytic activity">
    <reaction evidence="3 4">
        <text>holo-[ACP] + malonyl-CoA = malonyl-[ACP] + CoA</text>
        <dbReference type="Rhea" id="RHEA:41792"/>
        <dbReference type="Rhea" id="RHEA-COMP:9623"/>
        <dbReference type="Rhea" id="RHEA-COMP:9685"/>
        <dbReference type="ChEBI" id="CHEBI:57287"/>
        <dbReference type="ChEBI" id="CHEBI:57384"/>
        <dbReference type="ChEBI" id="CHEBI:64479"/>
        <dbReference type="ChEBI" id="CHEBI:78449"/>
        <dbReference type="EC" id="2.3.1.39"/>
    </reaction>
</comment>
<evidence type="ECO:0000256" key="4">
    <source>
        <dbReference type="PIRNR" id="PIRNR000446"/>
    </source>
</evidence>
<dbReference type="SUPFAM" id="SSF52151">
    <property type="entry name" value="FabD/lysophospholipase-like"/>
    <property type="match status" value="1"/>
</dbReference>
<protein>
    <recommendedName>
        <fullName evidence="4">Malonyl CoA-acyl carrier protein transacylase</fullName>
        <ecNumber evidence="4">2.3.1.39</ecNumber>
    </recommendedName>
</protein>
<comment type="caution">
    <text evidence="7">The sequence shown here is derived from an EMBL/GenBank/DDBJ whole genome shotgun (WGS) entry which is preliminary data.</text>
</comment>
<reference evidence="7 8" key="1">
    <citation type="submission" date="2020-08" db="EMBL/GenBank/DDBJ databases">
        <title>Genomic Encyclopedia of Type Strains, Phase IV (KMG-IV): sequencing the most valuable type-strain genomes for metagenomic binning, comparative biology and taxonomic classification.</title>
        <authorList>
            <person name="Goeker M."/>
        </authorList>
    </citation>
    <scope>NUCLEOTIDE SEQUENCE [LARGE SCALE GENOMIC DNA]</scope>
    <source>
        <strain evidence="7 8">DSM 19612</strain>
    </source>
</reference>
<evidence type="ECO:0000256" key="1">
    <source>
        <dbReference type="ARBA" id="ARBA00022679"/>
    </source>
</evidence>
<dbReference type="InterPro" id="IPR016036">
    <property type="entry name" value="Malonyl_transacylase_ACP-bd"/>
</dbReference>
<dbReference type="EC" id="2.3.1.39" evidence="4"/>
<sequence>MKKVVFLFPGQGSQEIGMAKAFYEKDDEVKQLIDKAEEILNVPIKTLMFEGPQEELTKTEHAQPALLLTSAVITKVLEKEGVKPVMAAGHSLGEYSALVCGSSLQVEDALKLVQTRGRLMEKAYPSGKGAMAAVLGLDEDTVDRITSEASSDEEVVDVANYNCPGQIVISGTKSGVERASEALKEAGAKRVIPLNVSGPFHSRLMESASVEFKNVLHDTTIQHANIPIYANVTASPTQQSEEIYDLLVQQLYSPVRFSETISNMMEHDIDAFVEVGSGKVLSGLVRKVNRRMKTFAIQDPDSLHEFLNWYKEVE</sequence>
<dbReference type="GO" id="GO:0006633">
    <property type="term" value="P:fatty acid biosynthetic process"/>
    <property type="evidence" value="ECO:0007669"/>
    <property type="project" value="TreeGrafter"/>
</dbReference>
<dbReference type="PANTHER" id="PTHR42681">
    <property type="entry name" value="MALONYL-COA-ACYL CARRIER PROTEIN TRANSACYLASE, MITOCHONDRIAL"/>
    <property type="match status" value="1"/>
</dbReference>